<dbReference type="Gene3D" id="2.40.128.630">
    <property type="match status" value="1"/>
</dbReference>
<evidence type="ECO:0000313" key="1">
    <source>
        <dbReference type="EMBL" id="MFB9952655.1"/>
    </source>
</evidence>
<accession>A0ABV6APY5</accession>
<dbReference type="InterPro" id="IPR011042">
    <property type="entry name" value="6-blade_b-propeller_TolB-like"/>
</dbReference>
<evidence type="ECO:0000313" key="2">
    <source>
        <dbReference type="Proteomes" id="UP001589692"/>
    </source>
</evidence>
<reference evidence="1 2" key="1">
    <citation type="submission" date="2024-09" db="EMBL/GenBank/DDBJ databases">
        <authorList>
            <person name="Sun Q."/>
            <person name="Mori K."/>
        </authorList>
    </citation>
    <scope>NUCLEOTIDE SEQUENCE [LARGE SCALE GENOMIC DNA]</scope>
    <source>
        <strain evidence="1 2">TBRC 4938</strain>
    </source>
</reference>
<dbReference type="Proteomes" id="UP001589692">
    <property type="component" value="Unassembled WGS sequence"/>
</dbReference>
<dbReference type="EMBL" id="JBHMAA010000036">
    <property type="protein sequence ID" value="MFB9952655.1"/>
    <property type="molecule type" value="Genomic_DNA"/>
</dbReference>
<comment type="caution">
    <text evidence="1">The sequence shown here is derived from an EMBL/GenBank/DDBJ whole genome shotgun (WGS) entry which is preliminary data.</text>
</comment>
<organism evidence="1 2">
    <name type="scientific">Rhizobium puerariae</name>
    <dbReference type="NCBI Taxonomy" id="1585791"/>
    <lineage>
        <taxon>Bacteria</taxon>
        <taxon>Pseudomonadati</taxon>
        <taxon>Pseudomonadota</taxon>
        <taxon>Alphaproteobacteria</taxon>
        <taxon>Hyphomicrobiales</taxon>
        <taxon>Rhizobiaceae</taxon>
        <taxon>Rhizobium/Agrobacterium group</taxon>
        <taxon>Rhizobium</taxon>
    </lineage>
</organism>
<dbReference type="SUPFAM" id="SSF82171">
    <property type="entry name" value="DPP6 N-terminal domain-like"/>
    <property type="match status" value="1"/>
</dbReference>
<dbReference type="InterPro" id="IPR011659">
    <property type="entry name" value="WD40"/>
</dbReference>
<keyword evidence="2" id="KW-1185">Reference proteome</keyword>
<gene>
    <name evidence="1" type="ORF">ACFFP0_27735</name>
</gene>
<name>A0ABV6APY5_9HYPH</name>
<dbReference type="Gene3D" id="2.120.10.30">
    <property type="entry name" value="TolB, C-terminal domain"/>
    <property type="match status" value="1"/>
</dbReference>
<dbReference type="Pfam" id="PF07676">
    <property type="entry name" value="PD40"/>
    <property type="match status" value="1"/>
</dbReference>
<protein>
    <submittedName>
        <fullName evidence="1">TolB family protein</fullName>
    </submittedName>
</protein>
<proteinExistence type="predicted"/>
<sequence>MKTVDRALFVDDGAAIVTIAGNRVEKHVLQRAADGNLVPKRLWTARIRYCSALVEAPQQGTIIATDTSGRHFGLCNASGGILWQTAPVGEGDRGVLLADGTFLFATWHGLLQRLDPRDGREVSGLFQAGSQLRKLHLTRGKDLLTVVRLIPAISSRDPVGEVLCGLDIGTMAMRELMGNTFTSGMYVSPDGRKILCRYLVTDPAGELRARPSKWVVKDTMTGAGLCERIVTPPPAFAQPVWSPDGLWIAFSSRDAHLFVSADTLAPVALVPGTFPQRPVFNPAGGFVCLCRTDDAVIAPVGELFRWPFPDE</sequence>
<dbReference type="RefSeq" id="WP_377265451.1">
    <property type="nucleotide sequence ID" value="NZ_JBHMAA010000036.1"/>
</dbReference>